<organism evidence="8 9">
    <name type="scientific">Plakobranchus ocellatus</name>
    <dbReference type="NCBI Taxonomy" id="259542"/>
    <lineage>
        <taxon>Eukaryota</taxon>
        <taxon>Metazoa</taxon>
        <taxon>Spiralia</taxon>
        <taxon>Lophotrochozoa</taxon>
        <taxon>Mollusca</taxon>
        <taxon>Gastropoda</taxon>
        <taxon>Heterobranchia</taxon>
        <taxon>Euthyneura</taxon>
        <taxon>Panpulmonata</taxon>
        <taxon>Sacoglossa</taxon>
        <taxon>Placobranchoidea</taxon>
        <taxon>Plakobranchidae</taxon>
        <taxon>Plakobranchus</taxon>
    </lineage>
</organism>
<feature type="compositionally biased region" description="Acidic residues" evidence="5">
    <location>
        <begin position="1126"/>
        <end position="1136"/>
    </location>
</feature>
<feature type="region of interest" description="Disordered" evidence="5">
    <location>
        <begin position="365"/>
        <end position="395"/>
    </location>
</feature>
<feature type="compositionally biased region" description="Polar residues" evidence="5">
    <location>
        <begin position="1042"/>
        <end position="1058"/>
    </location>
</feature>
<protein>
    <submittedName>
        <fullName evidence="8">Next to brca1 1 protein</fullName>
    </submittedName>
</protein>
<evidence type="ECO:0000313" key="8">
    <source>
        <dbReference type="EMBL" id="GFN89506.1"/>
    </source>
</evidence>
<feature type="domain" description="ZZ-type" evidence="6">
    <location>
        <begin position="725"/>
        <end position="777"/>
    </location>
</feature>
<dbReference type="InterPro" id="IPR053793">
    <property type="entry name" value="PB1-like"/>
</dbReference>
<reference evidence="8 9" key="1">
    <citation type="journal article" date="2021" name="Elife">
        <title>Chloroplast acquisition without the gene transfer in kleptoplastic sea slugs, Plakobranchus ocellatus.</title>
        <authorList>
            <person name="Maeda T."/>
            <person name="Takahashi S."/>
            <person name="Yoshida T."/>
            <person name="Shimamura S."/>
            <person name="Takaki Y."/>
            <person name="Nagai Y."/>
            <person name="Toyoda A."/>
            <person name="Suzuki Y."/>
            <person name="Arimoto A."/>
            <person name="Ishii H."/>
            <person name="Satoh N."/>
            <person name="Nishiyama T."/>
            <person name="Hasebe M."/>
            <person name="Maruyama T."/>
            <person name="Minagawa J."/>
            <person name="Obokata J."/>
            <person name="Shigenobu S."/>
        </authorList>
    </citation>
    <scope>NUCLEOTIDE SEQUENCE [LARGE SCALE GENOMIC DNA]</scope>
</reference>
<feature type="region of interest" description="Disordered" evidence="5">
    <location>
        <begin position="285"/>
        <end position="312"/>
    </location>
</feature>
<evidence type="ECO:0000256" key="2">
    <source>
        <dbReference type="ARBA" id="ARBA00022771"/>
    </source>
</evidence>
<evidence type="ECO:0000256" key="3">
    <source>
        <dbReference type="ARBA" id="ARBA00022833"/>
    </source>
</evidence>
<evidence type="ECO:0000256" key="5">
    <source>
        <dbReference type="SAM" id="MobiDB-lite"/>
    </source>
</evidence>
<keyword evidence="1" id="KW-0479">Metal-binding</keyword>
<dbReference type="GO" id="GO:0008270">
    <property type="term" value="F:zinc ion binding"/>
    <property type="evidence" value="ECO:0007669"/>
    <property type="project" value="UniProtKB-KW"/>
</dbReference>
<feature type="domain" description="PB1" evidence="7">
    <location>
        <begin position="8"/>
        <end position="95"/>
    </location>
</feature>
<dbReference type="GO" id="GO:0070013">
    <property type="term" value="C:intracellular organelle lumen"/>
    <property type="evidence" value="ECO:0007669"/>
    <property type="project" value="UniProtKB-ARBA"/>
</dbReference>
<dbReference type="CDD" id="cd05992">
    <property type="entry name" value="PB1"/>
    <property type="match status" value="1"/>
</dbReference>
<dbReference type="PANTHER" id="PTHR15090">
    <property type="entry name" value="SEQUESTOSOME 1-RELATED"/>
    <property type="match status" value="1"/>
</dbReference>
<sequence length="1214" mass="133345">MSDMDNQAVIVAISLLGNSEHQQPDPIVLRPEDESWQHFRTLMLSLYRTPPNAVKIKYLDDENDWIDMGSDTEFSEALRMTRESGEILQVSVTPLNQDGWECHPAINNTTDVILKPVPHEDPYRWIPTTDVKYECEASLVYPHPTAPQAAVAPNSQNVMTTSVDETQYVDAPATQPWLVYPHPHTQPQPQPQPLTHQVNSANTSHVNPESIQMANTSTACPTHLSGTVNVKGNSSQSVSKPVATKASAPPDVITLQAAANAWEGAAKLPMHEKISFLKQLASSSHADYKNDENEKPQRDENISGGNEDSANVDHLLKDFDNTPNVTLFENHPHLLEGQNVQLTPQGQDPFDLDATNVMDQVQHPFEMDNSPTLTPTKASSKKAEENGSCGSSRERHPEACCFQFAGLSPLSYPQVPTAQPKPPPALPVNVPIYEGPSPSAVGPMLKLKRPCRDENQPKKVRETHMNTKSTVRPPVPLPRALLMMEGAQSGANAVAIEMPSEAEPCKVEQGEEEVAASGGAACIAASEETGEIVAPGGDHAAAVSSQIKQAEERECGAGAVVSWESTPLLQVEVKAHKHRKDRSPEKKKKSKPEKKPHKKKEGEKERKKSTHSSTTEEKTKEEKEKKKEEKKKEEKKKHAKEEHRMKLSEDVESGEKVRVKGDAALQYNDFVKHMKKLKKEMQSSIVRDVTQQTLLIVQRAGLYALAHPDFGSSHSEELDPEPVQHLGIYCDNCNISITGIRYKCGNCLDFDLCERCEQMQNLHDPSHVFLKLRHPARNAGCGKSGSSGEKYCLLKENIYEAEGGEAGLGSPVDERPQADVNKQENAERRDKKNPVLATNVARMEHVKRDKDNVSYRELGKQEYQDLLARANRMREIQETVIRDKQIYSQILGSSEAFNSSSFDLTMARGIDSGMSKIGQAAEDRLVAHTGLPPSVPPRQRYRTPALTSFSEVDFENKNEKCDSSEGCDEASGSGSSIVQLPTPPDDPLTVVPFNPLDKPDSTQTMIPLTEAKKPDSSLETSLLQPVQQNSMPMVPLVEAQKLNSDSPVPLTSSESTATVPMLAVAPPNTTTVISADVDSKPTDQRSAPDSSCDPRPIASGPPPALPPSDLDALEMPETVSDTEAPGGEESETESEAQETKIETTQQNENEDNSTLRARRDSEVAEGNIDDGTYSENDDDTSFEEMWDSDTSDDFCIIDPGCALLAPEGYELLPD</sequence>
<feature type="compositionally biased region" description="Acidic residues" evidence="5">
    <location>
        <begin position="1175"/>
        <end position="1186"/>
    </location>
</feature>
<dbReference type="PROSITE" id="PS50135">
    <property type="entry name" value="ZF_ZZ_2"/>
    <property type="match status" value="1"/>
</dbReference>
<keyword evidence="9" id="KW-1185">Reference proteome</keyword>
<dbReference type="FunFam" id="3.30.60.90:FF:000007">
    <property type="entry name" value="Next to BRCA1 gene 1 protein"/>
    <property type="match status" value="1"/>
</dbReference>
<dbReference type="Gene3D" id="3.30.60.90">
    <property type="match status" value="1"/>
</dbReference>
<dbReference type="PROSITE" id="PS51745">
    <property type="entry name" value="PB1"/>
    <property type="match status" value="1"/>
</dbReference>
<dbReference type="SUPFAM" id="SSF57850">
    <property type="entry name" value="RING/U-box"/>
    <property type="match status" value="1"/>
</dbReference>
<dbReference type="InterPro" id="IPR043145">
    <property type="entry name" value="Znf_ZZ_sf"/>
</dbReference>
<gene>
    <name evidence="8" type="ORF">PoB_001601200</name>
</gene>
<feature type="compositionally biased region" description="Basic and acidic residues" evidence="5">
    <location>
        <begin position="639"/>
        <end position="653"/>
    </location>
</feature>
<feature type="compositionally biased region" description="Basic residues" evidence="5">
    <location>
        <begin position="575"/>
        <end position="599"/>
    </location>
</feature>
<feature type="region of interest" description="Disordered" evidence="5">
    <location>
        <begin position="804"/>
        <end position="831"/>
    </location>
</feature>
<dbReference type="Proteomes" id="UP000735302">
    <property type="component" value="Unassembled WGS sequence"/>
</dbReference>
<dbReference type="SMART" id="SM00291">
    <property type="entry name" value="ZnF_ZZ"/>
    <property type="match status" value="1"/>
</dbReference>
<name>A0AAV3Z2Q4_9GAST</name>
<comment type="caution">
    <text evidence="8">The sequence shown here is derived from an EMBL/GenBank/DDBJ whole genome shotgun (WGS) entry which is preliminary data.</text>
</comment>
<dbReference type="EMBL" id="BLXT01001936">
    <property type="protein sequence ID" value="GFN89506.1"/>
    <property type="molecule type" value="Genomic_DNA"/>
</dbReference>
<proteinExistence type="predicted"/>
<feature type="compositionally biased region" description="Basic and acidic residues" evidence="5">
    <location>
        <begin position="286"/>
        <end position="301"/>
    </location>
</feature>
<evidence type="ECO:0000256" key="4">
    <source>
        <dbReference type="PROSITE-ProRule" id="PRU00228"/>
    </source>
</evidence>
<dbReference type="CDD" id="cd02340">
    <property type="entry name" value="ZZ_NBR1_like"/>
    <property type="match status" value="1"/>
</dbReference>
<dbReference type="InterPro" id="IPR000270">
    <property type="entry name" value="PB1_dom"/>
</dbReference>
<dbReference type="SUPFAM" id="SSF54277">
    <property type="entry name" value="CAD &amp; PB1 domains"/>
    <property type="match status" value="1"/>
</dbReference>
<dbReference type="Pfam" id="PF00569">
    <property type="entry name" value="ZZ"/>
    <property type="match status" value="1"/>
</dbReference>
<accession>A0AAV3Z2Q4</accession>
<keyword evidence="3" id="KW-0862">Zinc</keyword>
<evidence type="ECO:0000259" key="6">
    <source>
        <dbReference type="PROSITE" id="PS50135"/>
    </source>
</evidence>
<evidence type="ECO:0000313" key="9">
    <source>
        <dbReference type="Proteomes" id="UP000735302"/>
    </source>
</evidence>
<evidence type="ECO:0000259" key="7">
    <source>
        <dbReference type="PROSITE" id="PS51745"/>
    </source>
</evidence>
<evidence type="ECO:0000256" key="1">
    <source>
        <dbReference type="ARBA" id="ARBA00022723"/>
    </source>
</evidence>
<dbReference type="InterPro" id="IPR052260">
    <property type="entry name" value="Autophagy_Rcpt_SigReg"/>
</dbReference>
<dbReference type="Pfam" id="PF00564">
    <property type="entry name" value="PB1"/>
    <property type="match status" value="1"/>
</dbReference>
<feature type="compositionally biased region" description="Polar residues" evidence="5">
    <location>
        <begin position="1142"/>
        <end position="1155"/>
    </location>
</feature>
<feature type="compositionally biased region" description="Basic and acidic residues" evidence="5">
    <location>
        <begin position="812"/>
        <end position="831"/>
    </location>
</feature>
<feature type="compositionally biased region" description="Polar residues" evidence="5">
    <location>
        <begin position="369"/>
        <end position="378"/>
    </location>
</feature>
<dbReference type="PROSITE" id="PS01357">
    <property type="entry name" value="ZF_ZZ_1"/>
    <property type="match status" value="1"/>
</dbReference>
<dbReference type="GO" id="GO:0005737">
    <property type="term" value="C:cytoplasm"/>
    <property type="evidence" value="ECO:0007669"/>
    <property type="project" value="UniProtKB-ARBA"/>
</dbReference>
<feature type="region of interest" description="Disordered" evidence="5">
    <location>
        <begin position="1042"/>
        <end position="1186"/>
    </location>
</feature>
<feature type="region of interest" description="Disordered" evidence="5">
    <location>
        <begin position="956"/>
        <end position="985"/>
    </location>
</feature>
<feature type="non-terminal residue" evidence="8">
    <location>
        <position position="1214"/>
    </location>
</feature>
<keyword evidence="2 4" id="KW-0863">Zinc-finger</keyword>
<dbReference type="AlphaFoldDB" id="A0AAV3Z2Q4"/>
<feature type="region of interest" description="Disordered" evidence="5">
    <location>
        <begin position="573"/>
        <end position="653"/>
    </location>
</feature>
<dbReference type="Gene3D" id="3.10.20.90">
    <property type="entry name" value="Phosphatidylinositol 3-kinase Catalytic Subunit, Chain A, domain 1"/>
    <property type="match status" value="1"/>
</dbReference>
<feature type="compositionally biased region" description="Basic and acidic residues" evidence="5">
    <location>
        <begin position="614"/>
        <end position="632"/>
    </location>
</feature>
<dbReference type="InterPro" id="IPR000433">
    <property type="entry name" value="Znf_ZZ"/>
</dbReference>